<keyword evidence="2" id="KW-0503">Monooxygenase</keyword>
<evidence type="ECO:0000313" key="4">
    <source>
        <dbReference type="Proteomes" id="UP000027920"/>
    </source>
</evidence>
<evidence type="ECO:0008006" key="5">
    <source>
        <dbReference type="Google" id="ProtNLM"/>
    </source>
</evidence>
<dbReference type="OrthoDB" id="66881at2759"/>
<dbReference type="Pfam" id="PF13738">
    <property type="entry name" value="Pyr_redox_3"/>
    <property type="match status" value="1"/>
</dbReference>
<gene>
    <name evidence="3" type="ORF">A1O9_06163</name>
</gene>
<comment type="cofactor">
    <cofactor evidence="1">
        <name>FAD</name>
        <dbReference type="ChEBI" id="CHEBI:57692"/>
    </cofactor>
</comment>
<dbReference type="GO" id="GO:0004497">
    <property type="term" value="F:monooxygenase activity"/>
    <property type="evidence" value="ECO:0007669"/>
    <property type="project" value="UniProtKB-KW"/>
</dbReference>
<sequence length="486" mass="55153">MEKNTFDVIIVGAGISGINAAYRLQQTLPDYSYAILDGKSRLGGTWDQFKYPGIRSDSDLFTFGLPWEPWQHDRAIAEGKDILSYLECAATKYEIDMHFKFGHMVLSMDWSSSNQLWKLEVTVGGERRYLHARHVLLGTGYYDYKRGLNTAIEGIEKFQGTVVHPQFWPEDLNYVDKRVVVIGSGATAVTLLPSMADKVKSITMLQRSPGYFVRIPIVDPLVTLIKRWLPLKWANPMIRMMYFTRAIIFYNFCRMFPERMINFLRKNTERQLPEHLPYDPHFKPKYNPWEQRMCICPGGDFFDCLRSGKAHVVTDTINTVTESGIKLDSGAELDADIIVTATGLKVQFGGAIKLSVDGTPVNVPDKFIWRGIMLQDVPNLAFVFGYTNQSWTLGADAAAQLWVRLLKRAHSRGMNSAIPRVDAKDGVREKFIMDLLSSSYAKAAKEANVLPKGGDRGPWLPRRLWLKDILHAKYGDISTGLQLVRI</sequence>
<dbReference type="InterPro" id="IPR036188">
    <property type="entry name" value="FAD/NAD-bd_sf"/>
</dbReference>
<dbReference type="SUPFAM" id="SSF51905">
    <property type="entry name" value="FAD/NAD(P)-binding domain"/>
    <property type="match status" value="2"/>
</dbReference>
<accession>A0A072PEQ2</accession>
<evidence type="ECO:0000313" key="3">
    <source>
        <dbReference type="EMBL" id="KEF58237.1"/>
    </source>
</evidence>
<evidence type="ECO:0000256" key="1">
    <source>
        <dbReference type="ARBA" id="ARBA00001974"/>
    </source>
</evidence>
<organism evidence="3 4">
    <name type="scientific">Exophiala aquamarina CBS 119918</name>
    <dbReference type="NCBI Taxonomy" id="1182545"/>
    <lineage>
        <taxon>Eukaryota</taxon>
        <taxon>Fungi</taxon>
        <taxon>Dikarya</taxon>
        <taxon>Ascomycota</taxon>
        <taxon>Pezizomycotina</taxon>
        <taxon>Eurotiomycetes</taxon>
        <taxon>Chaetothyriomycetidae</taxon>
        <taxon>Chaetothyriales</taxon>
        <taxon>Herpotrichiellaceae</taxon>
        <taxon>Exophiala</taxon>
    </lineage>
</organism>
<evidence type="ECO:0000256" key="2">
    <source>
        <dbReference type="ARBA" id="ARBA00023033"/>
    </source>
</evidence>
<dbReference type="Gene3D" id="3.50.50.60">
    <property type="entry name" value="FAD/NAD(P)-binding domain"/>
    <property type="match status" value="1"/>
</dbReference>
<dbReference type="VEuPathDB" id="FungiDB:A1O9_06163"/>
<dbReference type="RefSeq" id="XP_013260827.1">
    <property type="nucleotide sequence ID" value="XM_013405373.1"/>
</dbReference>
<dbReference type="AlphaFoldDB" id="A0A072PEQ2"/>
<comment type="caution">
    <text evidence="3">The sequence shown here is derived from an EMBL/GenBank/DDBJ whole genome shotgun (WGS) entry which is preliminary data.</text>
</comment>
<dbReference type="GeneID" id="25281080"/>
<dbReference type="HOGENOM" id="CLU_032067_2_0_1"/>
<protein>
    <recommendedName>
        <fullName evidence="5">FAD-containing monooxygenase EthA</fullName>
    </recommendedName>
</protein>
<name>A0A072PEQ2_9EURO</name>
<keyword evidence="4" id="KW-1185">Reference proteome</keyword>
<reference evidence="3 4" key="1">
    <citation type="submission" date="2013-03" db="EMBL/GenBank/DDBJ databases">
        <title>The Genome Sequence of Exophiala aquamarina CBS 119918.</title>
        <authorList>
            <consortium name="The Broad Institute Genomics Platform"/>
            <person name="Cuomo C."/>
            <person name="de Hoog S."/>
            <person name="Gorbushina A."/>
            <person name="Walker B."/>
            <person name="Young S.K."/>
            <person name="Zeng Q."/>
            <person name="Gargeya S."/>
            <person name="Fitzgerald M."/>
            <person name="Haas B."/>
            <person name="Abouelleil A."/>
            <person name="Allen A.W."/>
            <person name="Alvarado L."/>
            <person name="Arachchi H.M."/>
            <person name="Berlin A.M."/>
            <person name="Chapman S.B."/>
            <person name="Gainer-Dewar J."/>
            <person name="Goldberg J."/>
            <person name="Griggs A."/>
            <person name="Gujja S."/>
            <person name="Hansen M."/>
            <person name="Howarth C."/>
            <person name="Imamovic A."/>
            <person name="Ireland A."/>
            <person name="Larimer J."/>
            <person name="McCowan C."/>
            <person name="Murphy C."/>
            <person name="Pearson M."/>
            <person name="Poon T.W."/>
            <person name="Priest M."/>
            <person name="Roberts A."/>
            <person name="Saif S."/>
            <person name="Shea T."/>
            <person name="Sisk P."/>
            <person name="Sykes S."/>
            <person name="Wortman J."/>
            <person name="Nusbaum C."/>
            <person name="Birren B."/>
        </authorList>
    </citation>
    <scope>NUCLEOTIDE SEQUENCE [LARGE SCALE GENOMIC DNA]</scope>
    <source>
        <strain evidence="3 4">CBS 119918</strain>
    </source>
</reference>
<keyword evidence="2" id="KW-0560">Oxidoreductase</keyword>
<dbReference type="Proteomes" id="UP000027920">
    <property type="component" value="Unassembled WGS sequence"/>
</dbReference>
<dbReference type="EMBL" id="AMGV01000004">
    <property type="protein sequence ID" value="KEF58237.1"/>
    <property type="molecule type" value="Genomic_DNA"/>
</dbReference>
<dbReference type="InterPro" id="IPR051820">
    <property type="entry name" value="FAD-binding_MO"/>
</dbReference>
<dbReference type="PANTHER" id="PTHR43872">
    <property type="entry name" value="MONOOXYGENASE, PUTATIVE (AFU_ORTHOLOGUE AFUA_8G02570)-RELATED"/>
    <property type="match status" value="1"/>
</dbReference>
<proteinExistence type="predicted"/>
<dbReference type="PANTHER" id="PTHR43872:SF1">
    <property type="entry name" value="MONOOXYGENASE, PUTATIVE (AFU_ORTHOLOGUE AFUA_8G02570)-RELATED"/>
    <property type="match status" value="1"/>
</dbReference>